<comment type="caution">
    <text evidence="2">The sequence shown here is derived from an EMBL/GenBank/DDBJ whole genome shotgun (WGS) entry which is preliminary data.</text>
</comment>
<feature type="binding site" evidence="1">
    <location>
        <position position="102"/>
    </location>
    <ligand>
        <name>Zn(2+)</name>
        <dbReference type="ChEBI" id="CHEBI:29105"/>
    </ligand>
</feature>
<keyword evidence="1" id="KW-0862">Zinc</keyword>
<dbReference type="Pfam" id="PF03352">
    <property type="entry name" value="Adenine_glyco"/>
    <property type="match status" value="1"/>
</dbReference>
<dbReference type="PANTHER" id="PTHR31116:SF5">
    <property type="entry name" value="OS06G0649800 PROTEIN"/>
    <property type="match status" value="1"/>
</dbReference>
<reference evidence="2" key="1">
    <citation type="submission" date="2018-01" db="EMBL/GenBank/DDBJ databases">
        <authorList>
            <person name="Mao J.F."/>
        </authorList>
    </citation>
    <scope>NUCLEOTIDE SEQUENCE</scope>
    <source>
        <strain evidence="2">Huo1</strain>
        <tissue evidence="2">Leaf</tissue>
    </source>
</reference>
<dbReference type="Gene3D" id="1.10.340.30">
    <property type="entry name" value="Hypothetical protein, domain 2"/>
    <property type="match status" value="1"/>
</dbReference>
<keyword evidence="3" id="KW-1185">Reference proteome</keyword>
<sequence>MSSSTLIQLLCQNRRTRKYCQLRAIIENARHVWSFDKYIWGFVNHKPIVSNFRYPCQVPIKTSKADTISKDLVRRGLRGVGPTVVYSFMQVAGITKDHLISCFKYHDCINVVGLKDSTEVTCKSEGKLAEDPAQLELSDDLNLSRLLQSEYGSRAHEEVAAPDAADVEGVRVVLALDQLEAMSGLRVGPVFDHGRERSAFYVGFEVAFCAGVE</sequence>
<evidence type="ECO:0000313" key="2">
    <source>
        <dbReference type="EMBL" id="KAG6421450.1"/>
    </source>
</evidence>
<dbReference type="AlphaFoldDB" id="A0A8X8XWW4"/>
<dbReference type="InterPro" id="IPR005019">
    <property type="entry name" value="Adenine_glyco"/>
</dbReference>
<evidence type="ECO:0008006" key="4">
    <source>
        <dbReference type="Google" id="ProtNLM"/>
    </source>
</evidence>
<dbReference type="PANTHER" id="PTHR31116">
    <property type="entry name" value="OS04G0501200 PROTEIN"/>
    <property type="match status" value="1"/>
</dbReference>
<dbReference type="Proteomes" id="UP000298416">
    <property type="component" value="Unassembled WGS sequence"/>
</dbReference>
<gene>
    <name evidence="2" type="ORF">SASPL_118003</name>
</gene>
<reference evidence="2" key="2">
    <citation type="submission" date="2020-08" db="EMBL/GenBank/DDBJ databases">
        <title>Plant Genome Project.</title>
        <authorList>
            <person name="Zhang R.-G."/>
        </authorList>
    </citation>
    <scope>NUCLEOTIDE SEQUENCE</scope>
    <source>
        <strain evidence="2">Huo1</strain>
        <tissue evidence="2">Leaf</tissue>
    </source>
</reference>
<evidence type="ECO:0000256" key="1">
    <source>
        <dbReference type="PIRSR" id="PIRSR605019-1"/>
    </source>
</evidence>
<dbReference type="InterPro" id="IPR011257">
    <property type="entry name" value="DNA_glycosylase"/>
</dbReference>
<dbReference type="SUPFAM" id="SSF48150">
    <property type="entry name" value="DNA-glycosylase"/>
    <property type="match status" value="1"/>
</dbReference>
<protein>
    <recommendedName>
        <fullName evidence="4">DNA-3-methyladenine glycosylase I</fullName>
    </recommendedName>
</protein>
<dbReference type="EMBL" id="PNBA02000006">
    <property type="protein sequence ID" value="KAG6421450.1"/>
    <property type="molecule type" value="Genomic_DNA"/>
</dbReference>
<name>A0A8X8XWW4_SALSN</name>
<keyword evidence="1" id="KW-0479">Metal-binding</keyword>
<dbReference type="GO" id="GO:0046872">
    <property type="term" value="F:metal ion binding"/>
    <property type="evidence" value="ECO:0007669"/>
    <property type="project" value="UniProtKB-KW"/>
</dbReference>
<dbReference type="GO" id="GO:0008725">
    <property type="term" value="F:DNA-3-methyladenine glycosylase activity"/>
    <property type="evidence" value="ECO:0007669"/>
    <property type="project" value="InterPro"/>
</dbReference>
<feature type="binding site" evidence="1">
    <location>
        <position position="98"/>
    </location>
    <ligand>
        <name>Zn(2+)</name>
        <dbReference type="ChEBI" id="CHEBI:29105"/>
    </ligand>
</feature>
<dbReference type="GO" id="GO:0006284">
    <property type="term" value="P:base-excision repair"/>
    <property type="evidence" value="ECO:0007669"/>
    <property type="project" value="InterPro"/>
</dbReference>
<organism evidence="2">
    <name type="scientific">Salvia splendens</name>
    <name type="common">Scarlet sage</name>
    <dbReference type="NCBI Taxonomy" id="180675"/>
    <lineage>
        <taxon>Eukaryota</taxon>
        <taxon>Viridiplantae</taxon>
        <taxon>Streptophyta</taxon>
        <taxon>Embryophyta</taxon>
        <taxon>Tracheophyta</taxon>
        <taxon>Spermatophyta</taxon>
        <taxon>Magnoliopsida</taxon>
        <taxon>eudicotyledons</taxon>
        <taxon>Gunneridae</taxon>
        <taxon>Pentapetalae</taxon>
        <taxon>asterids</taxon>
        <taxon>lamiids</taxon>
        <taxon>Lamiales</taxon>
        <taxon>Lamiaceae</taxon>
        <taxon>Nepetoideae</taxon>
        <taxon>Mentheae</taxon>
        <taxon>Salviinae</taxon>
        <taxon>Salvia</taxon>
        <taxon>Salvia subgen. Calosphace</taxon>
        <taxon>core Calosphace</taxon>
    </lineage>
</organism>
<proteinExistence type="predicted"/>
<evidence type="ECO:0000313" key="3">
    <source>
        <dbReference type="Proteomes" id="UP000298416"/>
    </source>
</evidence>
<accession>A0A8X8XWW4</accession>